<accession>A0A6N7VU66</accession>
<gene>
    <name evidence="1" type="ORF">FYJ24_11235</name>
</gene>
<keyword evidence="2" id="KW-1185">Reference proteome</keyword>
<proteinExistence type="predicted"/>
<comment type="caution">
    <text evidence="1">The sequence shown here is derived from an EMBL/GenBank/DDBJ whole genome shotgun (WGS) entry which is preliminary data.</text>
</comment>
<reference evidence="1 2" key="1">
    <citation type="submission" date="2019-08" db="EMBL/GenBank/DDBJ databases">
        <title>In-depth cultivation of the pig gut microbiome towards novel bacterial diversity and tailored functional studies.</title>
        <authorList>
            <person name="Wylensek D."/>
            <person name="Hitch T.C.A."/>
            <person name="Clavel T."/>
        </authorList>
    </citation>
    <scope>NUCLEOTIDE SEQUENCE [LARGE SCALE GENOMIC DNA]</scope>
    <source>
        <strain evidence="1 2">WB03_NA08</strain>
    </source>
</reference>
<dbReference type="AlphaFoldDB" id="A0A6N7VU66"/>
<protein>
    <submittedName>
        <fullName evidence="1">Uncharacterized protein</fullName>
    </submittedName>
</protein>
<sequence length="205" mass="22686">MESHNSFEGEVRFLLPSAWRAIDLTDSRSLKSRVAEYMNERLRDRDVPRQIRRDMQHRVLDECRRGGAVGGKLWATLDISDASGSVAAEVPITQVPVSASAAKDVSLKDVFDGFDGWDRIIGKCVRGFRHVTVENTDASSVLDLKEQTTAPIIVTQMVVVYRVEVETAGLFQFTFISPNLPLMPVLVKVFDAIVKATSVVAAHKG</sequence>
<evidence type="ECO:0000313" key="1">
    <source>
        <dbReference type="EMBL" id="MSS85314.1"/>
    </source>
</evidence>
<organism evidence="1 2">
    <name type="scientific">Scrofimicrobium canadense</name>
    <dbReference type="NCBI Taxonomy" id="2652290"/>
    <lineage>
        <taxon>Bacteria</taxon>
        <taxon>Bacillati</taxon>
        <taxon>Actinomycetota</taxon>
        <taxon>Actinomycetes</taxon>
        <taxon>Actinomycetales</taxon>
        <taxon>Actinomycetaceae</taxon>
        <taxon>Scrofimicrobium</taxon>
    </lineage>
</organism>
<name>A0A6N7VU66_9ACTO</name>
<evidence type="ECO:0000313" key="2">
    <source>
        <dbReference type="Proteomes" id="UP000470875"/>
    </source>
</evidence>
<dbReference type="Proteomes" id="UP000470875">
    <property type="component" value="Unassembled WGS sequence"/>
</dbReference>
<dbReference type="EMBL" id="VULO01000015">
    <property type="protein sequence ID" value="MSS85314.1"/>
    <property type="molecule type" value="Genomic_DNA"/>
</dbReference>
<dbReference type="RefSeq" id="WP_154546458.1">
    <property type="nucleotide sequence ID" value="NZ_VULO01000015.1"/>
</dbReference>